<dbReference type="Gene3D" id="2.160.10.10">
    <property type="entry name" value="Hexapeptide repeat proteins"/>
    <property type="match status" value="1"/>
</dbReference>
<comment type="similarity">
    <text evidence="1">Belongs to the transferase hexapeptide repeat family.</text>
</comment>
<evidence type="ECO:0000256" key="2">
    <source>
        <dbReference type="ARBA" id="ARBA00022679"/>
    </source>
</evidence>
<dbReference type="Proteomes" id="UP000664779">
    <property type="component" value="Unassembled WGS sequence"/>
</dbReference>
<keyword evidence="2" id="KW-0808">Transferase</keyword>
<dbReference type="CDD" id="cd03349">
    <property type="entry name" value="LbH_XAT"/>
    <property type="match status" value="1"/>
</dbReference>
<evidence type="ECO:0000256" key="4">
    <source>
        <dbReference type="ARBA" id="ARBA00023251"/>
    </source>
</evidence>
<dbReference type="EMBL" id="JAFLNF010000004">
    <property type="protein sequence ID" value="MBO0345715.1"/>
    <property type="molecule type" value="Genomic_DNA"/>
</dbReference>
<dbReference type="GO" id="GO:0016746">
    <property type="term" value="F:acyltransferase activity"/>
    <property type="evidence" value="ECO:0007669"/>
    <property type="project" value="UniProtKB-KW"/>
</dbReference>
<protein>
    <submittedName>
        <fullName evidence="6">CatB-related O-acetyltransferase</fullName>
    </submittedName>
</protein>
<dbReference type="AlphaFoldDB" id="A0A939EMZ6"/>
<accession>A0A939EMZ6</accession>
<dbReference type="Pfam" id="PF00132">
    <property type="entry name" value="Hexapep"/>
    <property type="match status" value="1"/>
</dbReference>
<evidence type="ECO:0000256" key="3">
    <source>
        <dbReference type="ARBA" id="ARBA00022737"/>
    </source>
</evidence>
<sequence length="215" mass="23356">MHGPAPEARFPFPGAEHTVFIKNVISGDYIEAGDYSYYNDPVDAARFQEKCVRYHFDFLGDRLTIGKFCALATGVEFIMNGANHAMGGVSTYPFHIFQGGWEQDYDTSVFLKNSRGDTTVGHDVWIGTDATILPGVSIGSGAIVGSKSVVGSDVPPYAIVAGNPARIIRTRFDAATVDRLLEIAWWNWPIEMISANLSAIREGHPGDLECIAAAL</sequence>
<dbReference type="RefSeq" id="WP_206940559.1">
    <property type="nucleotide sequence ID" value="NZ_JAFLNF010000004.1"/>
</dbReference>
<dbReference type="PANTHER" id="PTHR43300">
    <property type="entry name" value="ACETYLTRANSFERASE"/>
    <property type="match status" value="1"/>
</dbReference>
<reference evidence="6" key="1">
    <citation type="submission" date="2021-03" db="EMBL/GenBank/DDBJ databases">
        <title>Roseibium sp. CAU 1637 isolated from Incheon.</title>
        <authorList>
            <person name="Kim W."/>
        </authorList>
    </citation>
    <scope>NUCLEOTIDE SEQUENCE</scope>
    <source>
        <strain evidence="6">CAU 1637</strain>
    </source>
</reference>
<dbReference type="PROSITE" id="PS00101">
    <property type="entry name" value="HEXAPEP_TRANSFERASES"/>
    <property type="match status" value="1"/>
</dbReference>
<dbReference type="InterPro" id="IPR018357">
    <property type="entry name" value="Hexapep_transf_CS"/>
</dbReference>
<keyword evidence="7" id="KW-1185">Reference proteome</keyword>
<dbReference type="SUPFAM" id="SSF51161">
    <property type="entry name" value="Trimeric LpxA-like enzymes"/>
    <property type="match status" value="1"/>
</dbReference>
<evidence type="ECO:0000313" key="7">
    <source>
        <dbReference type="Proteomes" id="UP000664779"/>
    </source>
</evidence>
<evidence type="ECO:0000313" key="6">
    <source>
        <dbReference type="EMBL" id="MBO0345715.1"/>
    </source>
</evidence>
<dbReference type="InterPro" id="IPR011004">
    <property type="entry name" value="Trimer_LpxA-like_sf"/>
</dbReference>
<keyword evidence="4" id="KW-0046">Antibiotic resistance</keyword>
<comment type="caution">
    <text evidence="6">The sequence shown here is derived from an EMBL/GenBank/DDBJ whole genome shotgun (WGS) entry which is preliminary data.</text>
</comment>
<dbReference type="InterPro" id="IPR001451">
    <property type="entry name" value="Hexapep"/>
</dbReference>
<name>A0A939EMZ6_9HYPH</name>
<gene>
    <name evidence="6" type="ORF">J0X15_10835</name>
</gene>
<proteinExistence type="inferred from homology"/>
<dbReference type="InterPro" id="IPR050179">
    <property type="entry name" value="Trans_hexapeptide_repeat"/>
</dbReference>
<keyword evidence="3" id="KW-0677">Repeat</keyword>
<evidence type="ECO:0000256" key="5">
    <source>
        <dbReference type="ARBA" id="ARBA00023315"/>
    </source>
</evidence>
<keyword evidence="5" id="KW-0012">Acyltransferase</keyword>
<dbReference type="PANTHER" id="PTHR43300:SF11">
    <property type="entry name" value="ACETYLTRANSFERASE RV3034C-RELATED"/>
    <property type="match status" value="1"/>
</dbReference>
<evidence type="ECO:0000256" key="1">
    <source>
        <dbReference type="ARBA" id="ARBA00007274"/>
    </source>
</evidence>
<dbReference type="GO" id="GO:0046677">
    <property type="term" value="P:response to antibiotic"/>
    <property type="evidence" value="ECO:0007669"/>
    <property type="project" value="UniProtKB-KW"/>
</dbReference>
<organism evidence="6 7">
    <name type="scientific">Roseibium limicola</name>
    <dbReference type="NCBI Taxonomy" id="2816037"/>
    <lineage>
        <taxon>Bacteria</taxon>
        <taxon>Pseudomonadati</taxon>
        <taxon>Pseudomonadota</taxon>
        <taxon>Alphaproteobacteria</taxon>
        <taxon>Hyphomicrobiales</taxon>
        <taxon>Stappiaceae</taxon>
        <taxon>Roseibium</taxon>
    </lineage>
</organism>
<dbReference type="FunFam" id="2.160.10.10:FF:000037">
    <property type="entry name" value="Streptogramin A acetyltransferase"/>
    <property type="match status" value="1"/>
</dbReference>